<feature type="compositionally biased region" description="Basic and acidic residues" evidence="1">
    <location>
        <begin position="50"/>
        <end position="63"/>
    </location>
</feature>
<evidence type="ECO:0000256" key="2">
    <source>
        <dbReference type="SAM" id="Phobius"/>
    </source>
</evidence>
<name>A0A9P4GX14_9PLEO</name>
<accession>A0A9P4GX14</accession>
<keyword evidence="2" id="KW-1133">Transmembrane helix</keyword>
<feature type="transmembrane region" description="Helical" evidence="2">
    <location>
        <begin position="6"/>
        <end position="24"/>
    </location>
</feature>
<dbReference type="Proteomes" id="UP000799777">
    <property type="component" value="Unassembled WGS sequence"/>
</dbReference>
<gene>
    <name evidence="3" type="ORF">EK21DRAFT_81706</name>
</gene>
<sequence length="63" mass="6996">MRHPAAPTVIAILLGFLIFMVVWARWRGDGHHEGNPHPDDLPRRASSGGDDAKKNEETHPDDS</sequence>
<protein>
    <submittedName>
        <fullName evidence="3">Uncharacterized protein</fullName>
    </submittedName>
</protein>
<feature type="compositionally biased region" description="Basic and acidic residues" evidence="1">
    <location>
        <begin position="29"/>
        <end position="43"/>
    </location>
</feature>
<reference evidence="3" key="1">
    <citation type="journal article" date="2020" name="Stud. Mycol.">
        <title>101 Dothideomycetes genomes: a test case for predicting lifestyles and emergence of pathogens.</title>
        <authorList>
            <person name="Haridas S."/>
            <person name="Albert R."/>
            <person name="Binder M."/>
            <person name="Bloem J."/>
            <person name="Labutti K."/>
            <person name="Salamov A."/>
            <person name="Andreopoulos B."/>
            <person name="Baker S."/>
            <person name="Barry K."/>
            <person name="Bills G."/>
            <person name="Bluhm B."/>
            <person name="Cannon C."/>
            <person name="Castanera R."/>
            <person name="Culley D."/>
            <person name="Daum C."/>
            <person name="Ezra D."/>
            <person name="Gonzalez J."/>
            <person name="Henrissat B."/>
            <person name="Kuo A."/>
            <person name="Liang C."/>
            <person name="Lipzen A."/>
            <person name="Lutzoni F."/>
            <person name="Magnuson J."/>
            <person name="Mondo S."/>
            <person name="Nolan M."/>
            <person name="Ohm R."/>
            <person name="Pangilinan J."/>
            <person name="Park H.-J."/>
            <person name="Ramirez L."/>
            <person name="Alfaro M."/>
            <person name="Sun H."/>
            <person name="Tritt A."/>
            <person name="Yoshinaga Y."/>
            <person name="Zwiers L.-H."/>
            <person name="Turgeon B."/>
            <person name="Goodwin S."/>
            <person name="Spatafora J."/>
            <person name="Crous P."/>
            <person name="Grigoriev I."/>
        </authorList>
    </citation>
    <scope>NUCLEOTIDE SEQUENCE</scope>
    <source>
        <strain evidence="3">CBS 110217</strain>
    </source>
</reference>
<dbReference type="OrthoDB" id="3751678at2759"/>
<proteinExistence type="predicted"/>
<evidence type="ECO:0000256" key="1">
    <source>
        <dbReference type="SAM" id="MobiDB-lite"/>
    </source>
</evidence>
<dbReference type="EMBL" id="ML978387">
    <property type="protein sequence ID" value="KAF2023047.1"/>
    <property type="molecule type" value="Genomic_DNA"/>
</dbReference>
<evidence type="ECO:0000313" key="4">
    <source>
        <dbReference type="Proteomes" id="UP000799777"/>
    </source>
</evidence>
<organism evidence="3 4">
    <name type="scientific">Setomelanomma holmii</name>
    <dbReference type="NCBI Taxonomy" id="210430"/>
    <lineage>
        <taxon>Eukaryota</taxon>
        <taxon>Fungi</taxon>
        <taxon>Dikarya</taxon>
        <taxon>Ascomycota</taxon>
        <taxon>Pezizomycotina</taxon>
        <taxon>Dothideomycetes</taxon>
        <taxon>Pleosporomycetidae</taxon>
        <taxon>Pleosporales</taxon>
        <taxon>Pleosporineae</taxon>
        <taxon>Phaeosphaeriaceae</taxon>
        <taxon>Setomelanomma</taxon>
    </lineage>
</organism>
<keyword evidence="4" id="KW-1185">Reference proteome</keyword>
<evidence type="ECO:0000313" key="3">
    <source>
        <dbReference type="EMBL" id="KAF2023047.1"/>
    </source>
</evidence>
<comment type="caution">
    <text evidence="3">The sequence shown here is derived from an EMBL/GenBank/DDBJ whole genome shotgun (WGS) entry which is preliminary data.</text>
</comment>
<keyword evidence="2" id="KW-0812">Transmembrane</keyword>
<dbReference type="AlphaFoldDB" id="A0A9P4GX14"/>
<feature type="region of interest" description="Disordered" evidence="1">
    <location>
        <begin position="29"/>
        <end position="63"/>
    </location>
</feature>
<keyword evidence="2" id="KW-0472">Membrane</keyword>